<organism evidence="1 2">
    <name type="scientific">Lelliottia nimipressuralis</name>
    <dbReference type="NCBI Taxonomy" id="69220"/>
    <lineage>
        <taxon>Bacteria</taxon>
        <taxon>Pseudomonadati</taxon>
        <taxon>Pseudomonadota</taxon>
        <taxon>Gammaproteobacteria</taxon>
        <taxon>Enterobacterales</taxon>
        <taxon>Enterobacteriaceae</taxon>
        <taxon>Lelliottia</taxon>
    </lineage>
</organism>
<sequence>MNKLKLIILVIVVSLLGCDDQKKEVNEVSVKAEPSLPFGITWETKIHELSIDENNLELKRYDEESKTSFYSISNAGEFLTGMDSYNLITESDGIISALNTAQFFNKNEQRDLLERYEEIKREISYQYTIYDKKEHLKNKKTIFKCLSNENCGVMYSVYQSDATTILIRAYGLDEQSGMLQVIVFPKEGYYNINI</sequence>
<dbReference type="EMBL" id="VTFR01000014">
    <property type="protein sequence ID" value="TYT29268.1"/>
    <property type="molecule type" value="Genomic_DNA"/>
</dbReference>
<dbReference type="Proteomes" id="UP000323910">
    <property type="component" value="Unassembled WGS sequence"/>
</dbReference>
<keyword evidence="2" id="KW-1185">Reference proteome</keyword>
<comment type="caution">
    <text evidence="1">The sequence shown here is derived from an EMBL/GenBank/DDBJ whole genome shotgun (WGS) entry which is preliminary data.</text>
</comment>
<evidence type="ECO:0000313" key="1">
    <source>
        <dbReference type="EMBL" id="TYT29268.1"/>
    </source>
</evidence>
<gene>
    <name evidence="1" type="ORF">FZO59_21030</name>
</gene>
<dbReference type="RefSeq" id="WP_129036189.1">
    <property type="nucleotide sequence ID" value="NZ_SDDX01000027.1"/>
</dbReference>
<proteinExistence type="predicted"/>
<evidence type="ECO:0008006" key="3">
    <source>
        <dbReference type="Google" id="ProtNLM"/>
    </source>
</evidence>
<name>A0ABY3NY10_9ENTR</name>
<accession>A0ABY3NY10</accession>
<protein>
    <recommendedName>
        <fullName evidence="3">Lipoprotein</fullName>
    </recommendedName>
</protein>
<dbReference type="PROSITE" id="PS51257">
    <property type="entry name" value="PROKAR_LIPOPROTEIN"/>
    <property type="match status" value="1"/>
</dbReference>
<reference evidence="1 2" key="1">
    <citation type="submission" date="2019-08" db="EMBL/GenBank/DDBJ databases">
        <title>The draft genome of Lelliottia nimipressuralis strain CICC 24156.</title>
        <authorList>
            <person name="Wu W."/>
            <person name="Feng Y."/>
            <person name="Zong Z."/>
        </authorList>
    </citation>
    <scope>NUCLEOTIDE SEQUENCE [LARGE SCALE GENOMIC DNA]</scope>
    <source>
        <strain evidence="1 2">CICC 24156</strain>
    </source>
</reference>
<evidence type="ECO:0000313" key="2">
    <source>
        <dbReference type="Proteomes" id="UP000323910"/>
    </source>
</evidence>